<evidence type="ECO:0000259" key="11">
    <source>
        <dbReference type="Pfam" id="PF23358"/>
    </source>
</evidence>
<protein>
    <recommendedName>
        <fullName evidence="4 9">Dolichyl-diphosphooligosaccharide--protein glycosyltransferase 48 kDa subunit</fullName>
        <shortName evidence="9">Oligosaccharyl transferase 48 kDa subunit</shortName>
    </recommendedName>
</protein>
<comment type="pathway">
    <text evidence="2 9">Protein modification; protein glycosylation.</text>
</comment>
<feature type="transmembrane region" description="Helical" evidence="9">
    <location>
        <begin position="423"/>
        <end position="446"/>
    </location>
</feature>
<feature type="domain" description="OST48 N-terminal" evidence="10">
    <location>
        <begin position="32"/>
        <end position="295"/>
    </location>
</feature>
<keyword evidence="13" id="KW-1185">Reference proteome</keyword>
<sequence>MFSSCSLLFVVFAVLGLSLVVCEEDVVVSRNILILVENVWVKETHSQFLKSLTDRGYVTTVSTADDPNLSLTKYGEYNYGHLVILAPSASGRCEMFFYISTSEFGGKLNVREIVDFLDYGGNVVAVANSEVGEAIRELGSECGIEFDEENTHVIDHHNYDVNDDGTHTNVVVSPENLINSSVITGDANRHPFLYRGVGISSDSNNPLLINVLHASRTSYSYNLLKKMTDYPNVVGTNTQLIVALQARNNARALFIGSLDFLSDKFFTASVESTLTGEKYPISGNRELINNLLPWVLGERGQLRVVSLEHHRIGETDAPGQYTIMDNVYYGIRIETKNELGQWVPYDADDVQLEFFRIDPFIRRTMKHKGGLYYATFKLPDVYGVFKFVVDYHRLGYTHLESITQVPVRPFTHTQYERFIEAAYPYYFSAISMVVGLVMFSFVFLYYKDDKEKME</sequence>
<dbReference type="AlphaFoldDB" id="A0A5J4NDW9"/>
<evidence type="ECO:0000256" key="7">
    <source>
        <dbReference type="ARBA" id="ARBA00022989"/>
    </source>
</evidence>
<evidence type="ECO:0000256" key="9">
    <source>
        <dbReference type="RuleBase" id="RU361142"/>
    </source>
</evidence>
<dbReference type="Pfam" id="PF23358">
    <property type="entry name" value="OST48_MD"/>
    <property type="match status" value="1"/>
</dbReference>
<name>A0A5J4NDW9_9TREM</name>
<organism evidence="12 13">
    <name type="scientific">Paragonimus westermani</name>
    <dbReference type="NCBI Taxonomy" id="34504"/>
    <lineage>
        <taxon>Eukaryota</taxon>
        <taxon>Metazoa</taxon>
        <taxon>Spiralia</taxon>
        <taxon>Lophotrochozoa</taxon>
        <taxon>Platyhelminthes</taxon>
        <taxon>Trematoda</taxon>
        <taxon>Digenea</taxon>
        <taxon>Plagiorchiida</taxon>
        <taxon>Troglotremata</taxon>
        <taxon>Troglotrematidae</taxon>
        <taxon>Paragonimus</taxon>
    </lineage>
</organism>
<proteinExistence type="inferred from homology"/>
<dbReference type="InterPro" id="IPR055459">
    <property type="entry name" value="OST48_MD"/>
</dbReference>
<evidence type="ECO:0000313" key="12">
    <source>
        <dbReference type="EMBL" id="KAA3673660.1"/>
    </source>
</evidence>
<dbReference type="PANTHER" id="PTHR10830">
    <property type="entry name" value="DOLICHYL-DIPHOSPHOOLIGOSACCHARIDE--PROTEIN GLYCOSYLTRANSFERASE 48 KDA SUBUNIT"/>
    <property type="match status" value="1"/>
</dbReference>
<keyword evidence="9" id="KW-0732">Signal</keyword>
<evidence type="ECO:0000256" key="6">
    <source>
        <dbReference type="ARBA" id="ARBA00022824"/>
    </source>
</evidence>
<comment type="caution">
    <text evidence="12">The sequence shown here is derived from an EMBL/GenBank/DDBJ whole genome shotgun (WGS) entry which is preliminary data.</text>
</comment>
<dbReference type="InterPro" id="IPR005013">
    <property type="entry name" value="DDOST_48_kDa_subunit"/>
</dbReference>
<dbReference type="EMBL" id="QNGE01003741">
    <property type="protein sequence ID" value="KAA3673660.1"/>
    <property type="molecule type" value="Genomic_DNA"/>
</dbReference>
<comment type="similarity">
    <text evidence="3 9">Belongs to the DDOST 48 kDa subunit family.</text>
</comment>
<dbReference type="UniPathway" id="UPA00378"/>
<evidence type="ECO:0000256" key="3">
    <source>
        <dbReference type="ARBA" id="ARBA00008743"/>
    </source>
</evidence>
<feature type="domain" description="OST48 middle" evidence="11">
    <location>
        <begin position="309"/>
        <end position="446"/>
    </location>
</feature>
<comment type="subunit">
    <text evidence="9">Component of the oligosaccharyltransferase (OST) complex.</text>
</comment>
<feature type="chain" id="PRO_5023977379" description="Dolichyl-diphosphooligosaccharide--protein glycosyltransferase 48 kDa subunit" evidence="9">
    <location>
        <begin position="23"/>
        <end position="454"/>
    </location>
</feature>
<accession>A0A5J4NDW9</accession>
<keyword evidence="6 9" id="KW-0256">Endoplasmic reticulum</keyword>
<dbReference type="Pfam" id="PF03345">
    <property type="entry name" value="OST48_N"/>
    <property type="match status" value="1"/>
</dbReference>
<keyword evidence="5 9" id="KW-0812">Transmembrane</keyword>
<reference evidence="12 13" key="1">
    <citation type="journal article" date="2019" name="Gigascience">
        <title>Whole-genome sequence of the oriental lung fluke Paragonimus westermani.</title>
        <authorList>
            <person name="Oey H."/>
            <person name="Zakrzewski M."/>
            <person name="Narain K."/>
            <person name="Devi K.R."/>
            <person name="Agatsuma T."/>
            <person name="Nawaratna S."/>
            <person name="Gobert G.N."/>
            <person name="Jones M.K."/>
            <person name="Ragan M.A."/>
            <person name="McManus D.P."/>
            <person name="Krause L."/>
        </authorList>
    </citation>
    <scope>NUCLEOTIDE SEQUENCE [LARGE SCALE GENOMIC DNA]</scope>
    <source>
        <strain evidence="12 13">IND2009</strain>
    </source>
</reference>
<evidence type="ECO:0000256" key="1">
    <source>
        <dbReference type="ARBA" id="ARBA00004115"/>
    </source>
</evidence>
<dbReference type="GO" id="GO:0018279">
    <property type="term" value="P:protein N-linked glycosylation via asparagine"/>
    <property type="evidence" value="ECO:0007669"/>
    <property type="project" value="UniProtKB-UniRule"/>
</dbReference>
<dbReference type="GO" id="GO:0016740">
    <property type="term" value="F:transferase activity"/>
    <property type="evidence" value="ECO:0007669"/>
    <property type="project" value="UniProtKB-KW"/>
</dbReference>
<evidence type="ECO:0000256" key="8">
    <source>
        <dbReference type="ARBA" id="ARBA00023136"/>
    </source>
</evidence>
<comment type="subcellular location">
    <subcellularLocation>
        <location evidence="1 9">Endoplasmic reticulum membrane</location>
        <topology evidence="1 9">Single-pass type I membrane protein</topology>
    </subcellularLocation>
</comment>
<keyword evidence="7 9" id="KW-1133">Transmembrane helix</keyword>
<dbReference type="Proteomes" id="UP000324629">
    <property type="component" value="Unassembled WGS sequence"/>
</dbReference>
<comment type="function">
    <text evidence="9">Subunit of the oligosaccharyl transferase (OST) complex that catalyzes the initial transfer of a defined glycan (Glc(3)Man(9)GlcNAc(2) in eukaryotes) from the lipid carrier dolichol-pyrophosphate to an asparagine residue within an Asn-X-Ser/Thr consensus motif in nascent polypeptide chains, the first step in protein N-glycosylation. N-glycosylation occurs cotranslationally and the complex associates with the Sec61 complex at the channel-forming translocon complex that mediates protein translocation across the endoplasmic reticulum (ER).</text>
</comment>
<dbReference type="InterPro" id="IPR055457">
    <property type="entry name" value="OST48_N"/>
</dbReference>
<evidence type="ECO:0000256" key="2">
    <source>
        <dbReference type="ARBA" id="ARBA00004922"/>
    </source>
</evidence>
<evidence type="ECO:0000259" key="10">
    <source>
        <dbReference type="Pfam" id="PF03345"/>
    </source>
</evidence>
<keyword evidence="12" id="KW-0808">Transferase</keyword>
<evidence type="ECO:0000256" key="5">
    <source>
        <dbReference type="ARBA" id="ARBA00022692"/>
    </source>
</evidence>
<dbReference type="GO" id="GO:0008250">
    <property type="term" value="C:oligosaccharyltransferase complex"/>
    <property type="evidence" value="ECO:0007669"/>
    <property type="project" value="TreeGrafter"/>
</dbReference>
<evidence type="ECO:0000256" key="4">
    <source>
        <dbReference type="ARBA" id="ARBA00013350"/>
    </source>
</evidence>
<feature type="signal peptide" evidence="9">
    <location>
        <begin position="1"/>
        <end position="22"/>
    </location>
</feature>
<keyword evidence="8 9" id="KW-0472">Membrane</keyword>
<evidence type="ECO:0000313" key="13">
    <source>
        <dbReference type="Proteomes" id="UP000324629"/>
    </source>
</evidence>
<dbReference type="PANTHER" id="PTHR10830:SF0">
    <property type="entry name" value="DOLICHYL-DIPHOSPHOOLIGOSACCHARIDE--PROTEIN GLYCOSYLTRANSFERASE 48 KDA SUBUNIT"/>
    <property type="match status" value="1"/>
</dbReference>
<gene>
    <name evidence="12" type="ORF">DEA37_0011690</name>
</gene>